<protein>
    <recommendedName>
        <fullName evidence="9">PUM-HD domain-containing protein</fullName>
    </recommendedName>
</protein>
<dbReference type="InterPro" id="IPR033712">
    <property type="entry name" value="Pumilio_RNA-bd"/>
</dbReference>
<dbReference type="PANTHER" id="PTHR12537">
    <property type="entry name" value="RNA BINDING PROTEIN PUMILIO-RELATED"/>
    <property type="match status" value="1"/>
</dbReference>
<evidence type="ECO:0000256" key="8">
    <source>
        <dbReference type="SAM" id="MobiDB-lite"/>
    </source>
</evidence>
<dbReference type="SMART" id="SM00025">
    <property type="entry name" value="Pumilio"/>
    <property type="match status" value="8"/>
</dbReference>
<keyword evidence="3" id="KW-0677">Repeat</keyword>
<proteinExistence type="predicted"/>
<dbReference type="Proteomes" id="UP001632038">
    <property type="component" value="Unassembled WGS sequence"/>
</dbReference>
<dbReference type="PROSITE" id="PS50302">
    <property type="entry name" value="PUM"/>
    <property type="match status" value="8"/>
</dbReference>
<name>A0ABD3DQ54_9LAMI</name>
<evidence type="ECO:0000313" key="11">
    <source>
        <dbReference type="Proteomes" id="UP001632038"/>
    </source>
</evidence>
<evidence type="ECO:0000256" key="4">
    <source>
        <dbReference type="ARBA" id="ARBA00022845"/>
    </source>
</evidence>
<comment type="subcellular location">
    <subcellularLocation>
        <location evidence="1">Cytoplasm</location>
    </subcellularLocation>
</comment>
<evidence type="ECO:0000256" key="7">
    <source>
        <dbReference type="PROSITE-ProRule" id="PRU00317"/>
    </source>
</evidence>
<dbReference type="InterPro" id="IPR016024">
    <property type="entry name" value="ARM-type_fold"/>
</dbReference>
<keyword evidence="4" id="KW-0810">Translation regulation</keyword>
<feature type="repeat" description="Pumilio" evidence="7">
    <location>
        <begin position="526"/>
        <end position="561"/>
    </location>
</feature>
<feature type="region of interest" description="Disordered" evidence="8">
    <location>
        <begin position="76"/>
        <end position="148"/>
    </location>
</feature>
<keyword evidence="2" id="KW-0963">Cytoplasm</keyword>
<feature type="repeat" description="Pumilio" evidence="7">
    <location>
        <begin position="418"/>
        <end position="453"/>
    </location>
</feature>
<dbReference type="AlphaFoldDB" id="A0ABD3DQ54"/>
<evidence type="ECO:0000313" key="10">
    <source>
        <dbReference type="EMBL" id="KAL3644208.1"/>
    </source>
</evidence>
<accession>A0ABD3DQ54</accession>
<dbReference type="InterPro" id="IPR001313">
    <property type="entry name" value="Pumilio_RNA-bd_rpt"/>
</dbReference>
<feature type="repeat" description="Pumilio" evidence="7">
    <location>
        <begin position="562"/>
        <end position="598"/>
    </location>
</feature>
<dbReference type="GO" id="GO:0003729">
    <property type="term" value="F:mRNA binding"/>
    <property type="evidence" value="ECO:0007669"/>
    <property type="project" value="UniProtKB-ARBA"/>
</dbReference>
<dbReference type="PANTHER" id="PTHR12537:SF119">
    <property type="entry name" value="PUMILIO HOMOLOG 6, CHLOROPLASTIC"/>
    <property type="match status" value="1"/>
</dbReference>
<dbReference type="SUPFAM" id="SSF48371">
    <property type="entry name" value="ARM repeat"/>
    <property type="match status" value="1"/>
</dbReference>
<dbReference type="FunFam" id="1.25.10.10:FF:000004">
    <property type="entry name" value="Pumilio homolog 1 isoform 2"/>
    <property type="match status" value="1"/>
</dbReference>
<dbReference type="PROSITE" id="PS50303">
    <property type="entry name" value="PUM_HD"/>
    <property type="match status" value="1"/>
</dbReference>
<keyword evidence="11" id="KW-1185">Reference proteome</keyword>
<reference evidence="11" key="1">
    <citation type="journal article" date="2024" name="IScience">
        <title>Strigolactones Initiate the Formation of Haustorium-like Structures in Castilleja.</title>
        <authorList>
            <person name="Buerger M."/>
            <person name="Peterson D."/>
            <person name="Chory J."/>
        </authorList>
    </citation>
    <scope>NUCLEOTIDE SEQUENCE [LARGE SCALE GENOMIC DNA]</scope>
</reference>
<keyword evidence="5" id="KW-0694">RNA-binding</keyword>
<dbReference type="GO" id="GO:0005737">
    <property type="term" value="C:cytoplasm"/>
    <property type="evidence" value="ECO:0007669"/>
    <property type="project" value="UniProtKB-SubCell"/>
</dbReference>
<feature type="repeat" description="Pumilio" evidence="7">
    <location>
        <begin position="599"/>
        <end position="634"/>
    </location>
</feature>
<comment type="caution">
    <text evidence="10">The sequence shown here is derived from an EMBL/GenBank/DDBJ whole genome shotgun (WGS) entry which is preliminary data.</text>
</comment>
<evidence type="ECO:0000256" key="5">
    <source>
        <dbReference type="ARBA" id="ARBA00022884"/>
    </source>
</evidence>
<dbReference type="Pfam" id="PF00806">
    <property type="entry name" value="PUF"/>
    <property type="match status" value="8"/>
</dbReference>
<dbReference type="CDD" id="cd07920">
    <property type="entry name" value="Pumilio"/>
    <property type="match status" value="1"/>
</dbReference>
<dbReference type="InterPro" id="IPR033133">
    <property type="entry name" value="PUM-HD"/>
</dbReference>
<gene>
    <name evidence="10" type="ORF">CASFOL_012140</name>
</gene>
<evidence type="ECO:0000256" key="6">
    <source>
        <dbReference type="ARBA" id="ARBA00055193"/>
    </source>
</evidence>
<feature type="repeat" description="Pumilio" evidence="7">
    <location>
        <begin position="454"/>
        <end position="489"/>
    </location>
</feature>
<feature type="domain" description="PUM-HD" evidence="9">
    <location>
        <begin position="394"/>
        <end position="743"/>
    </location>
</feature>
<organism evidence="10 11">
    <name type="scientific">Castilleja foliolosa</name>
    <dbReference type="NCBI Taxonomy" id="1961234"/>
    <lineage>
        <taxon>Eukaryota</taxon>
        <taxon>Viridiplantae</taxon>
        <taxon>Streptophyta</taxon>
        <taxon>Embryophyta</taxon>
        <taxon>Tracheophyta</taxon>
        <taxon>Spermatophyta</taxon>
        <taxon>Magnoliopsida</taxon>
        <taxon>eudicotyledons</taxon>
        <taxon>Gunneridae</taxon>
        <taxon>Pentapetalae</taxon>
        <taxon>asterids</taxon>
        <taxon>lamiids</taxon>
        <taxon>Lamiales</taxon>
        <taxon>Orobanchaceae</taxon>
        <taxon>Pedicularideae</taxon>
        <taxon>Castillejinae</taxon>
        <taxon>Castilleja</taxon>
    </lineage>
</organism>
<evidence type="ECO:0000256" key="2">
    <source>
        <dbReference type="ARBA" id="ARBA00022490"/>
    </source>
</evidence>
<dbReference type="EMBL" id="JAVIJP010000015">
    <property type="protein sequence ID" value="KAL3644208.1"/>
    <property type="molecule type" value="Genomic_DNA"/>
</dbReference>
<feature type="repeat" description="Pumilio" evidence="7">
    <location>
        <begin position="635"/>
        <end position="670"/>
    </location>
</feature>
<evidence type="ECO:0000256" key="3">
    <source>
        <dbReference type="ARBA" id="ARBA00022737"/>
    </source>
</evidence>
<evidence type="ECO:0000259" key="9">
    <source>
        <dbReference type="PROSITE" id="PS50303"/>
    </source>
</evidence>
<feature type="repeat" description="Pumilio" evidence="7">
    <location>
        <begin position="490"/>
        <end position="525"/>
    </location>
</feature>
<dbReference type="Gene3D" id="1.25.10.10">
    <property type="entry name" value="Leucine-rich Repeat Variant"/>
    <property type="match status" value="1"/>
</dbReference>
<dbReference type="InterPro" id="IPR011989">
    <property type="entry name" value="ARM-like"/>
</dbReference>
<feature type="compositionally biased region" description="Basic and acidic residues" evidence="8">
    <location>
        <begin position="109"/>
        <end position="119"/>
    </location>
</feature>
<evidence type="ECO:0000256" key="1">
    <source>
        <dbReference type="ARBA" id="ARBA00004496"/>
    </source>
</evidence>
<sequence>MATESPIRISEGTDRWRTLKQSTRYRPSSAEMSIDSLGLFLSNQSLGKDVIPSRSESAPPSMEGSVAAMENIFPHRKNINHEKMPIVDGSLGLPRKNSLPVHEEESEDDRSSEQSRKLDAMQNITQTSSSMDEKPDSESASRSADSNQISSLDGTIVDAFTVLQNNALHQQESYAQIIYPGGINNHAYGISNQFHHNNPSTVSTADIQPTQYASATAYMPSPGPFYHNLSPAGFVALQYNSPSGYNLNSAFIPSYSSGYPHQGTSFPVPGISSGYDPQNMFKYYGGVGFPIQLQPPFHMQYVQPPLRDAYGSYSHFGHQTLRDGVGVNPMGSYDSKMELQHLTFERGNVPSHYYFGSPTNVKPLSVETVVQSKPAEANLPGGRYYNKSNGQFHTRDTNLQFFLEELKSGKGQRLELSDVAGYIVEFSVDQHGSRFIQQKLETCSAEEKEAVFKEVVPQASKLIADVFGNYVVQKLFEHGNPEQRMYLASQLEGQILPLSFQMYGCRVIQKALDVIDLEQKTSLVRELDGHVLRCVRDQNGNHVIQKCIECIPTDNIHFMISSFRGQVATLSMHPYGCRVIQRFLEHCNDDMQTQFIVDEILDSVCMLAQDQYGNYVTQHVLVRGKPHERSRIIERLAGSIVQLSQHKFASNVIEKCIDYSDSTSRGMLIKEIIGDGDKNDNLLDSLQKIMMKDQYANYVIQRILEKCSSEHREILLGQIRNHLTALKKYTYGKHIVTRFEQLYGDGIVERGDDTSTAAVSTLIGT</sequence>
<dbReference type="GO" id="GO:0006417">
    <property type="term" value="P:regulation of translation"/>
    <property type="evidence" value="ECO:0007669"/>
    <property type="project" value="UniProtKB-KW"/>
</dbReference>
<feature type="region of interest" description="Disordered" evidence="8">
    <location>
        <begin position="1"/>
        <end position="30"/>
    </location>
</feature>
<comment type="function">
    <text evidence="6">Sequence-specific RNA-binding protein that regulates translation and mRNA stability by binding the 3'-UTR of target mRNAs. Binds the APUM-binding elements (APBEs) in the 3'-UTR mRNA sequence of CLV1, PNH, WUS and FAS2.</text>
</comment>
<feature type="repeat" description="Pumilio" evidence="7">
    <location>
        <begin position="681"/>
        <end position="717"/>
    </location>
</feature>